<accession>A0ABM1YZ79</accession>
<name>A0ABM1YZ79_AEDAL</name>
<protein>
    <recommendedName>
        <fullName evidence="5">Secreted protein</fullName>
    </recommendedName>
</protein>
<feature type="compositionally biased region" description="Polar residues" evidence="2">
    <location>
        <begin position="93"/>
        <end position="105"/>
    </location>
</feature>
<dbReference type="RefSeq" id="XP_062698425.1">
    <property type="nucleotide sequence ID" value="XM_062842441.1"/>
</dbReference>
<evidence type="ECO:0000313" key="3">
    <source>
        <dbReference type="EnsemblMetazoa" id="AALFPA23_013465.P19499"/>
    </source>
</evidence>
<dbReference type="EnsemblMetazoa" id="AALFPA23_013465.R19499">
    <property type="protein sequence ID" value="AALFPA23_013465.P19499"/>
    <property type="gene ID" value="AALFPA23_013465"/>
</dbReference>
<evidence type="ECO:0008006" key="5">
    <source>
        <dbReference type="Google" id="ProtNLM"/>
    </source>
</evidence>
<keyword evidence="1" id="KW-0175">Coiled coil</keyword>
<feature type="coiled-coil region" evidence="1">
    <location>
        <begin position="23"/>
        <end position="61"/>
    </location>
</feature>
<organism evidence="3 4">
    <name type="scientific">Aedes albopictus</name>
    <name type="common">Asian tiger mosquito</name>
    <name type="synonym">Stegomyia albopicta</name>
    <dbReference type="NCBI Taxonomy" id="7160"/>
    <lineage>
        <taxon>Eukaryota</taxon>
        <taxon>Metazoa</taxon>
        <taxon>Ecdysozoa</taxon>
        <taxon>Arthropoda</taxon>
        <taxon>Hexapoda</taxon>
        <taxon>Insecta</taxon>
        <taxon>Pterygota</taxon>
        <taxon>Neoptera</taxon>
        <taxon>Endopterygota</taxon>
        <taxon>Diptera</taxon>
        <taxon>Nematocera</taxon>
        <taxon>Culicoidea</taxon>
        <taxon>Culicidae</taxon>
        <taxon>Culicinae</taxon>
        <taxon>Aedini</taxon>
        <taxon>Aedes</taxon>
        <taxon>Stegomyia</taxon>
    </lineage>
</organism>
<proteinExistence type="predicted"/>
<feature type="region of interest" description="Disordered" evidence="2">
    <location>
        <begin position="66"/>
        <end position="115"/>
    </location>
</feature>
<keyword evidence="4" id="KW-1185">Reference proteome</keyword>
<dbReference type="GeneID" id="134284129"/>
<reference evidence="4" key="1">
    <citation type="journal article" date="2015" name="Proc. Natl. Acad. Sci. U.S.A.">
        <title>Genome sequence of the Asian Tiger mosquito, Aedes albopictus, reveals insights into its biology, genetics, and evolution.</title>
        <authorList>
            <person name="Chen X.G."/>
            <person name="Jiang X."/>
            <person name="Gu J."/>
            <person name="Xu M."/>
            <person name="Wu Y."/>
            <person name="Deng Y."/>
            <person name="Zhang C."/>
            <person name="Bonizzoni M."/>
            <person name="Dermauw W."/>
            <person name="Vontas J."/>
            <person name="Armbruster P."/>
            <person name="Huang X."/>
            <person name="Yang Y."/>
            <person name="Zhang H."/>
            <person name="He W."/>
            <person name="Peng H."/>
            <person name="Liu Y."/>
            <person name="Wu K."/>
            <person name="Chen J."/>
            <person name="Lirakis M."/>
            <person name="Topalis P."/>
            <person name="Van Leeuwen T."/>
            <person name="Hall A.B."/>
            <person name="Jiang X."/>
            <person name="Thorpe C."/>
            <person name="Mueller R.L."/>
            <person name="Sun C."/>
            <person name="Waterhouse R.M."/>
            <person name="Yan G."/>
            <person name="Tu Z.J."/>
            <person name="Fang X."/>
            <person name="James A.A."/>
        </authorList>
    </citation>
    <scope>NUCLEOTIDE SEQUENCE [LARGE SCALE GENOMIC DNA]</scope>
    <source>
        <strain evidence="4">Foshan</strain>
    </source>
</reference>
<reference evidence="3" key="2">
    <citation type="submission" date="2025-05" db="UniProtKB">
        <authorList>
            <consortium name="EnsemblMetazoa"/>
        </authorList>
    </citation>
    <scope>IDENTIFICATION</scope>
    <source>
        <strain evidence="3">Foshan</strain>
    </source>
</reference>
<evidence type="ECO:0000256" key="2">
    <source>
        <dbReference type="SAM" id="MobiDB-lite"/>
    </source>
</evidence>
<evidence type="ECO:0000313" key="4">
    <source>
        <dbReference type="Proteomes" id="UP000069940"/>
    </source>
</evidence>
<evidence type="ECO:0000256" key="1">
    <source>
        <dbReference type="SAM" id="Coils"/>
    </source>
</evidence>
<sequence length="286" mass="32648">MESTLRELSLLEEKSALWRKHQQEQSELRRKCYEEEQRRIEEEYQQELVEIEEEFKKAVQKMRSEFSAKRKAVLRQHNGSKVSEGTAEEPNPSDKTQPQNDCTKASHSKNIDSPVSVPKSVISCDPVCTAHTKRGEIRKIIPADSSAVSFVSTRSLTSSINRNKRMYTTALLNESNYETEVVKTMSFVECDAYETCAKRNCLDECARRRRGRKRGDCHQMKTLLFDPGGNCALAVEGVGSFYSYLPQFVSTAVRCRHLIQGCCVAKRFANLEKHRTAGPISINWKI</sequence>
<dbReference type="Proteomes" id="UP000069940">
    <property type="component" value="Unassembled WGS sequence"/>
</dbReference>